<sequence>MNSKVSTREMVLSAILISVGLILPIIFHSFGIAGQIFLPMHIPILIGAMLLPPVLALTIGIITPILSSLLTGMPVLFPIAIIMVAELGTYGFIGSVMVRKFNLSNLVSLIIAMILGRISAGLMVAILAKFFSINLNPIIYVKTAIVTGIPGIVLQIVIVPTLAYSINQFYRLAVRK</sequence>
<feature type="transmembrane region" description="Helical" evidence="1">
    <location>
        <begin position="139"/>
        <end position="166"/>
    </location>
</feature>
<dbReference type="RefSeq" id="WP_127723254.1">
    <property type="nucleotide sequence ID" value="NZ_RLIH01000002.1"/>
</dbReference>
<dbReference type="AlphaFoldDB" id="A0A437S8S8"/>
<accession>A0A437S8S8</accession>
<dbReference type="GO" id="GO:0022857">
    <property type="term" value="F:transmembrane transporter activity"/>
    <property type="evidence" value="ECO:0007669"/>
    <property type="project" value="InterPro"/>
</dbReference>
<feature type="transmembrane region" description="Helical" evidence="1">
    <location>
        <begin position="44"/>
        <end position="66"/>
    </location>
</feature>
<reference evidence="2 3" key="1">
    <citation type="submission" date="2018-11" db="EMBL/GenBank/DDBJ databases">
        <title>Genome sequencing and assembly of Anaerosphaera sp. nov., GS7-6-2.</title>
        <authorList>
            <person name="Rettenmaier R."/>
            <person name="Liebl W."/>
            <person name="Zverlov V."/>
        </authorList>
    </citation>
    <scope>NUCLEOTIDE SEQUENCE [LARGE SCALE GENOMIC DNA]</scope>
    <source>
        <strain evidence="2 3">GS7-6-2</strain>
    </source>
</reference>
<feature type="transmembrane region" description="Helical" evidence="1">
    <location>
        <begin position="105"/>
        <end position="127"/>
    </location>
</feature>
<proteinExistence type="predicted"/>
<dbReference type="OrthoDB" id="9815422at2"/>
<evidence type="ECO:0000313" key="3">
    <source>
        <dbReference type="Proteomes" id="UP000288812"/>
    </source>
</evidence>
<dbReference type="InterPro" id="IPR024529">
    <property type="entry name" value="ECF_trnsprt_substrate-spec"/>
</dbReference>
<feature type="transmembrane region" description="Helical" evidence="1">
    <location>
        <begin position="12"/>
        <end position="32"/>
    </location>
</feature>
<protein>
    <submittedName>
        <fullName evidence="2">ECF transporter S component</fullName>
    </submittedName>
</protein>
<keyword evidence="1" id="KW-0812">Transmembrane</keyword>
<dbReference type="Gene3D" id="1.10.1760.20">
    <property type="match status" value="1"/>
</dbReference>
<keyword evidence="3" id="KW-1185">Reference proteome</keyword>
<gene>
    <name evidence="2" type="ORF">EF514_01905</name>
</gene>
<evidence type="ECO:0000256" key="1">
    <source>
        <dbReference type="SAM" id="Phobius"/>
    </source>
</evidence>
<organism evidence="2 3">
    <name type="scientific">Anaerosphaera multitolerans</name>
    <dbReference type="NCBI Taxonomy" id="2487351"/>
    <lineage>
        <taxon>Bacteria</taxon>
        <taxon>Bacillati</taxon>
        <taxon>Bacillota</taxon>
        <taxon>Tissierellia</taxon>
        <taxon>Tissierellales</taxon>
        <taxon>Peptoniphilaceae</taxon>
        <taxon>Anaerosphaera</taxon>
    </lineage>
</organism>
<keyword evidence="1" id="KW-1133">Transmembrane helix</keyword>
<dbReference type="EMBL" id="RLIH01000002">
    <property type="protein sequence ID" value="RVU55506.1"/>
    <property type="molecule type" value="Genomic_DNA"/>
</dbReference>
<keyword evidence="1" id="KW-0472">Membrane</keyword>
<dbReference type="Pfam" id="PF12822">
    <property type="entry name" value="ECF_trnsprt"/>
    <property type="match status" value="1"/>
</dbReference>
<comment type="caution">
    <text evidence="2">The sequence shown here is derived from an EMBL/GenBank/DDBJ whole genome shotgun (WGS) entry which is preliminary data.</text>
</comment>
<dbReference type="Proteomes" id="UP000288812">
    <property type="component" value="Unassembled WGS sequence"/>
</dbReference>
<name>A0A437S8S8_9FIRM</name>
<evidence type="ECO:0000313" key="2">
    <source>
        <dbReference type="EMBL" id="RVU55506.1"/>
    </source>
</evidence>
<feature type="transmembrane region" description="Helical" evidence="1">
    <location>
        <begin position="72"/>
        <end position="93"/>
    </location>
</feature>